<evidence type="ECO:0000313" key="2">
    <source>
        <dbReference type="EMBL" id="WAG60559.1"/>
    </source>
</evidence>
<gene>
    <name evidence="2" type="ORF">LL038_24060</name>
</gene>
<organism evidence="2 3">
    <name type="scientific">Clostridium estertheticum</name>
    <dbReference type="NCBI Taxonomy" id="238834"/>
    <lineage>
        <taxon>Bacteria</taxon>
        <taxon>Bacillati</taxon>
        <taxon>Bacillota</taxon>
        <taxon>Clostridia</taxon>
        <taxon>Eubacteriales</taxon>
        <taxon>Clostridiaceae</taxon>
        <taxon>Clostridium</taxon>
    </lineage>
</organism>
<evidence type="ECO:0000259" key="1">
    <source>
        <dbReference type="PROSITE" id="PS51350"/>
    </source>
</evidence>
<dbReference type="AlphaFoldDB" id="A0AA47EJI2"/>
<accession>A0AA47EJI2</accession>
<dbReference type="InterPro" id="IPR050399">
    <property type="entry name" value="HPr"/>
</dbReference>
<dbReference type="RefSeq" id="WP_216122897.1">
    <property type="nucleotide sequence ID" value="NZ_CP086239.1"/>
</dbReference>
<dbReference type="NCBIfam" id="TIGR01003">
    <property type="entry name" value="PTS_HPr_family"/>
    <property type="match status" value="1"/>
</dbReference>
<dbReference type="PANTHER" id="PTHR33705">
    <property type="entry name" value="PHOSPHOCARRIER PROTEIN HPR"/>
    <property type="match status" value="1"/>
</dbReference>
<sequence>MIEKKATVKNETGIHARPALSVVKEASKFKSEVLIVKDGNEYNAKSIVAIMCMAAAKDDEVIIKASGADEEAAAVAMVKLIEQGLTN</sequence>
<name>A0AA47EJI2_9CLOT</name>
<evidence type="ECO:0000313" key="3">
    <source>
        <dbReference type="Proteomes" id="UP001164733"/>
    </source>
</evidence>
<protein>
    <submittedName>
        <fullName evidence="2">HPr family phosphocarrier protein</fullName>
    </submittedName>
</protein>
<dbReference type="PANTHER" id="PTHR33705:SF2">
    <property type="entry name" value="PHOSPHOCARRIER PROTEIN NPR"/>
    <property type="match status" value="1"/>
</dbReference>
<proteinExistence type="predicted"/>
<dbReference type="PROSITE" id="PS51350">
    <property type="entry name" value="PTS_HPR_DOM"/>
    <property type="match status" value="1"/>
</dbReference>
<feature type="domain" description="HPr" evidence="1">
    <location>
        <begin position="1"/>
        <end position="87"/>
    </location>
</feature>
<dbReference type="Pfam" id="PF00381">
    <property type="entry name" value="PTS-HPr"/>
    <property type="match status" value="1"/>
</dbReference>
<dbReference type="EMBL" id="CP086239">
    <property type="protein sequence ID" value="WAG60559.1"/>
    <property type="molecule type" value="Genomic_DNA"/>
</dbReference>
<reference evidence="2" key="1">
    <citation type="submission" date="2021-11" db="EMBL/GenBank/DDBJ databases">
        <title>Clostridia strains as spoilage organisms.</title>
        <authorList>
            <person name="Wambui J."/>
            <person name="Stevens M.J.A."/>
            <person name="Stephan R."/>
        </authorList>
    </citation>
    <scope>NUCLEOTIDE SEQUENCE</scope>
    <source>
        <strain evidence="2">CF009</strain>
    </source>
</reference>
<dbReference type="CDD" id="cd00367">
    <property type="entry name" value="PTS-HPr_like"/>
    <property type="match status" value="1"/>
</dbReference>
<dbReference type="InterPro" id="IPR000032">
    <property type="entry name" value="HPr-like"/>
</dbReference>
<dbReference type="Proteomes" id="UP001164733">
    <property type="component" value="Chromosome"/>
</dbReference>